<dbReference type="AlphaFoldDB" id="A0A9Q1QH65"/>
<sequence>MDPPESQGMSYTDHIKRRHEEKGCLYAAKILSLALSWGDTSLAPCRKMYTQATEVSRVVSSTDTKLTPLLSSMLRPEILFTVGPGFPTTFNVAPNKESIRLPPSPARAERGITSNCLRATSEEHLAVKNPMMTNVSPTTVPPAAAARSPVLVTPPFVPLRTG</sequence>
<accession>A0A9Q1QH65</accession>
<dbReference type="EMBL" id="JAKOGI010000142">
    <property type="protein sequence ID" value="KAJ8442363.1"/>
    <property type="molecule type" value="Genomic_DNA"/>
</dbReference>
<dbReference type="Proteomes" id="UP001153076">
    <property type="component" value="Unassembled WGS sequence"/>
</dbReference>
<protein>
    <submittedName>
        <fullName evidence="1">Uncharacterized protein</fullName>
    </submittedName>
</protein>
<gene>
    <name evidence="1" type="ORF">Cgig2_018619</name>
</gene>
<reference evidence="1" key="1">
    <citation type="submission" date="2022-04" db="EMBL/GenBank/DDBJ databases">
        <title>Carnegiea gigantea Genome sequencing and assembly v2.</title>
        <authorList>
            <person name="Copetti D."/>
            <person name="Sanderson M.J."/>
            <person name="Burquez A."/>
            <person name="Wojciechowski M.F."/>
        </authorList>
    </citation>
    <scope>NUCLEOTIDE SEQUENCE</scope>
    <source>
        <strain evidence="1">SGP5-SGP5p</strain>
        <tissue evidence="1">Aerial part</tissue>
    </source>
</reference>
<evidence type="ECO:0000313" key="1">
    <source>
        <dbReference type="EMBL" id="KAJ8442363.1"/>
    </source>
</evidence>
<evidence type="ECO:0000313" key="2">
    <source>
        <dbReference type="Proteomes" id="UP001153076"/>
    </source>
</evidence>
<proteinExistence type="predicted"/>
<keyword evidence="2" id="KW-1185">Reference proteome</keyword>
<organism evidence="1 2">
    <name type="scientific">Carnegiea gigantea</name>
    <dbReference type="NCBI Taxonomy" id="171969"/>
    <lineage>
        <taxon>Eukaryota</taxon>
        <taxon>Viridiplantae</taxon>
        <taxon>Streptophyta</taxon>
        <taxon>Embryophyta</taxon>
        <taxon>Tracheophyta</taxon>
        <taxon>Spermatophyta</taxon>
        <taxon>Magnoliopsida</taxon>
        <taxon>eudicotyledons</taxon>
        <taxon>Gunneridae</taxon>
        <taxon>Pentapetalae</taxon>
        <taxon>Caryophyllales</taxon>
        <taxon>Cactineae</taxon>
        <taxon>Cactaceae</taxon>
        <taxon>Cactoideae</taxon>
        <taxon>Echinocereeae</taxon>
        <taxon>Carnegiea</taxon>
    </lineage>
</organism>
<comment type="caution">
    <text evidence="1">The sequence shown here is derived from an EMBL/GenBank/DDBJ whole genome shotgun (WGS) entry which is preliminary data.</text>
</comment>
<name>A0A9Q1QH65_9CARY</name>
<dbReference type="OrthoDB" id="1726962at2759"/>